<dbReference type="SUPFAM" id="SSF63825">
    <property type="entry name" value="YWTD domain"/>
    <property type="match status" value="1"/>
</dbReference>
<evidence type="ECO:0000313" key="2">
    <source>
        <dbReference type="Proteomes" id="UP000753961"/>
    </source>
</evidence>
<keyword evidence="2" id="KW-1185">Reference proteome</keyword>
<evidence type="ECO:0000313" key="1">
    <source>
        <dbReference type="EMBL" id="MBY5959281.1"/>
    </source>
</evidence>
<dbReference type="RefSeq" id="WP_222580817.1">
    <property type="nucleotide sequence ID" value="NZ_JAHVHU010000013.1"/>
</dbReference>
<dbReference type="AlphaFoldDB" id="A0A953HZ03"/>
<accession>A0A953HZ03</accession>
<sequence length="269" mass="32261">MLLAWSCTGNKNTTTGFIERGQLMFVDQSDNGFVLRGGRSLIKYDFRNRPTNRYDFDFSVSKTGLSTDLRIYAFNPDFQSFYILDRYLNEITHFSFNEHFDFLVSHPILANGQNIWLYNENENKIQKYTSQLRFLNESRNLNWEIPGFRIDQLLFHNNEVYLIDYRKGIFIFDYSGRLRKHIPTPMLTRPVQIDHSMSRIFAYFSNQWNVSDPDRWGTDFRPVIVPESTEYEYSSQENFIFQNGKIYLWNIHKQEIEVIRREIVFPRSK</sequence>
<protein>
    <recommendedName>
        <fullName evidence="3">6-bladed beta-propeller</fullName>
    </recommendedName>
</protein>
<dbReference type="Gene3D" id="2.120.10.30">
    <property type="entry name" value="TolB, C-terminal domain"/>
    <property type="match status" value="1"/>
</dbReference>
<comment type="caution">
    <text evidence="1">The sequence shown here is derived from an EMBL/GenBank/DDBJ whole genome shotgun (WGS) entry which is preliminary data.</text>
</comment>
<dbReference type="Proteomes" id="UP000753961">
    <property type="component" value="Unassembled WGS sequence"/>
</dbReference>
<dbReference type="EMBL" id="JAHVHU010000013">
    <property type="protein sequence ID" value="MBY5959281.1"/>
    <property type="molecule type" value="Genomic_DNA"/>
</dbReference>
<evidence type="ECO:0008006" key="3">
    <source>
        <dbReference type="Google" id="ProtNLM"/>
    </source>
</evidence>
<dbReference type="InterPro" id="IPR011042">
    <property type="entry name" value="6-blade_b-propeller_TolB-like"/>
</dbReference>
<reference evidence="1" key="1">
    <citation type="submission" date="2021-06" db="EMBL/GenBank/DDBJ databases">
        <title>44 bacteria genomes isolated from Dapeng, Shenzhen.</title>
        <authorList>
            <person name="Zheng W."/>
            <person name="Yu S."/>
            <person name="Huang Y."/>
        </authorList>
    </citation>
    <scope>NUCLEOTIDE SEQUENCE</scope>
    <source>
        <strain evidence="1">DP5N28-2</strain>
    </source>
</reference>
<organism evidence="1 2">
    <name type="scientific">Membranihabitans marinus</name>
    <dbReference type="NCBI Taxonomy" id="1227546"/>
    <lineage>
        <taxon>Bacteria</taxon>
        <taxon>Pseudomonadati</taxon>
        <taxon>Bacteroidota</taxon>
        <taxon>Saprospiria</taxon>
        <taxon>Saprospirales</taxon>
        <taxon>Saprospiraceae</taxon>
        <taxon>Membranihabitans</taxon>
    </lineage>
</organism>
<proteinExistence type="predicted"/>
<name>A0A953HZ03_9BACT</name>
<gene>
    <name evidence="1" type="ORF">KUV50_14105</name>
</gene>